<organism evidence="1 2">
    <name type="scientific">Fusarium decemcellulare</name>
    <dbReference type="NCBI Taxonomy" id="57161"/>
    <lineage>
        <taxon>Eukaryota</taxon>
        <taxon>Fungi</taxon>
        <taxon>Dikarya</taxon>
        <taxon>Ascomycota</taxon>
        <taxon>Pezizomycotina</taxon>
        <taxon>Sordariomycetes</taxon>
        <taxon>Hypocreomycetidae</taxon>
        <taxon>Hypocreales</taxon>
        <taxon>Nectriaceae</taxon>
        <taxon>Fusarium</taxon>
        <taxon>Fusarium decemcellulare species complex</taxon>
    </lineage>
</organism>
<comment type="caution">
    <text evidence="1">The sequence shown here is derived from an EMBL/GenBank/DDBJ whole genome shotgun (WGS) entry which is preliminary data.</text>
</comment>
<accession>A0ACC1RE45</accession>
<reference evidence="1" key="1">
    <citation type="submission" date="2022-08" db="EMBL/GenBank/DDBJ databases">
        <title>Genome Sequence of Fusarium decemcellulare.</title>
        <authorList>
            <person name="Buettner E."/>
        </authorList>
    </citation>
    <scope>NUCLEOTIDE SEQUENCE</scope>
    <source>
        <strain evidence="1">Babe19</strain>
    </source>
</reference>
<name>A0ACC1RE45_9HYPO</name>
<evidence type="ECO:0000313" key="1">
    <source>
        <dbReference type="EMBL" id="KAJ3507263.1"/>
    </source>
</evidence>
<gene>
    <name evidence="1" type="ORF">NM208_g15983</name>
</gene>
<dbReference type="Proteomes" id="UP001148629">
    <property type="component" value="Unassembled WGS sequence"/>
</dbReference>
<dbReference type="EMBL" id="JANRMS010004629">
    <property type="protein sequence ID" value="KAJ3507263.1"/>
    <property type="molecule type" value="Genomic_DNA"/>
</dbReference>
<keyword evidence="2" id="KW-1185">Reference proteome</keyword>
<sequence length="389" mass="44374">MPDNIIPIINHASAITLGPTRLCHILFFNPLFYLTISNGSDQAAVEPLTTPLRSLDESWNLTVTLIDDFISTRFSHEELKRYLASDHGPDASKRLASSALWIYNGLRKKDIMDTRSRGVMLHGRAKQLWSDIDFDVFIGWLQSIDLSFPFVKARLTQPYSPGQDLFIAPERDWVNYTTTSSPIPIQKLPKELPDSSCTILQTCHDPQPHSAPDIQVIHPSCQIWHDHSSPEIMLKRLEQWAISARQRNLTWASTVMEADRLFSPNRVAEYFWPNQTAFPPILDQVMILAQFNDVISQTIQSADAIMMDDRWRRAGLLSRAENWVKGVPADRTMENPEEAIHQLKIAQRHVTRQLRDVIQGLGEVYSICQKFADFSALLDGLYSPANWIV</sequence>
<evidence type="ECO:0000313" key="2">
    <source>
        <dbReference type="Proteomes" id="UP001148629"/>
    </source>
</evidence>
<protein>
    <submittedName>
        <fullName evidence="1">Uncharacterized protein</fullName>
    </submittedName>
</protein>
<proteinExistence type="predicted"/>